<keyword evidence="4" id="KW-0347">Helicase</keyword>
<evidence type="ECO:0000259" key="3">
    <source>
        <dbReference type="Pfam" id="PF13625"/>
    </source>
</evidence>
<gene>
    <name evidence="4" type="ORF">GCM10010302_38850</name>
</gene>
<feature type="compositionally biased region" description="Low complexity" evidence="1">
    <location>
        <begin position="665"/>
        <end position="686"/>
    </location>
</feature>
<comment type="caution">
    <text evidence="4">The sequence shown here is derived from an EMBL/GenBank/DDBJ whole genome shotgun (WGS) entry which is preliminary data.</text>
</comment>
<evidence type="ECO:0000313" key="5">
    <source>
        <dbReference type="Proteomes" id="UP001501867"/>
    </source>
</evidence>
<keyword evidence="5" id="KW-1185">Reference proteome</keyword>
<reference evidence="5" key="1">
    <citation type="journal article" date="2019" name="Int. J. Syst. Evol. Microbiol.">
        <title>The Global Catalogue of Microorganisms (GCM) 10K type strain sequencing project: providing services to taxonomists for standard genome sequencing and annotation.</title>
        <authorList>
            <consortium name="The Broad Institute Genomics Platform"/>
            <consortium name="The Broad Institute Genome Sequencing Center for Infectious Disease"/>
            <person name="Wu L."/>
            <person name="Ma J."/>
        </authorList>
    </citation>
    <scope>NUCLEOTIDE SEQUENCE [LARGE SCALE GENOMIC DNA]</scope>
    <source>
        <strain evidence="5">JCM 4505</strain>
    </source>
</reference>
<evidence type="ECO:0000256" key="1">
    <source>
        <dbReference type="SAM" id="MobiDB-lite"/>
    </source>
</evidence>
<protein>
    <submittedName>
        <fullName evidence="4">Helicase-associated domain-containing protein</fullName>
    </submittedName>
</protein>
<dbReference type="Proteomes" id="UP001501867">
    <property type="component" value="Unassembled WGS sequence"/>
</dbReference>
<dbReference type="GO" id="GO:0004386">
    <property type="term" value="F:helicase activity"/>
    <property type="evidence" value="ECO:0007669"/>
    <property type="project" value="UniProtKB-KW"/>
</dbReference>
<dbReference type="RefSeq" id="WP_344160715.1">
    <property type="nucleotide sequence ID" value="NZ_BAAABV010000017.1"/>
</dbReference>
<dbReference type="InterPro" id="IPR026881">
    <property type="entry name" value="WYL_dom"/>
</dbReference>
<feature type="domain" description="Helicase XPB/Ssl2 N-terminal" evidence="3">
    <location>
        <begin position="505"/>
        <end position="624"/>
    </location>
</feature>
<feature type="domain" description="WYL" evidence="2">
    <location>
        <begin position="746"/>
        <end position="805"/>
    </location>
</feature>
<keyword evidence="4" id="KW-0378">Hydrolase</keyword>
<keyword evidence="4" id="KW-0067">ATP-binding</keyword>
<name>A0ABP3F553_9ACTN</name>
<dbReference type="PROSITE" id="PS52050">
    <property type="entry name" value="WYL"/>
    <property type="match status" value="1"/>
</dbReference>
<evidence type="ECO:0000259" key="2">
    <source>
        <dbReference type="Pfam" id="PF13280"/>
    </source>
</evidence>
<proteinExistence type="predicted"/>
<feature type="region of interest" description="Disordered" evidence="1">
    <location>
        <begin position="663"/>
        <end position="686"/>
    </location>
</feature>
<accession>A0ABP3F553</accession>
<dbReference type="EMBL" id="BAAABV010000017">
    <property type="protein sequence ID" value="GAA0296387.1"/>
    <property type="molecule type" value="Genomic_DNA"/>
</dbReference>
<evidence type="ECO:0000313" key="4">
    <source>
        <dbReference type="EMBL" id="GAA0296387.1"/>
    </source>
</evidence>
<dbReference type="Pfam" id="PF13280">
    <property type="entry name" value="WYL"/>
    <property type="match status" value="1"/>
</dbReference>
<keyword evidence="4" id="KW-0547">Nucleotide-binding</keyword>
<dbReference type="Pfam" id="PF13625">
    <property type="entry name" value="Helicase_C_3"/>
    <property type="match status" value="1"/>
</dbReference>
<dbReference type="InterPro" id="IPR032830">
    <property type="entry name" value="XPB/Ssl2_N"/>
</dbReference>
<sequence length="808" mass="83591">MTSRSTLAPWLGSLDAPRLARVLAAREDAASAPEPRTVGEVADRLQRPGSVAAALPRLPLPCLQVAEALAALAGPASRDALAKLLGATGGEAARRLDATLEVLADHALVWPDGAGALHMAPPLEQAWEAPLGLDAPLAELLAGATSEELRAMLVALGIKPPSTKPQRLAALVEHHGDPGAVTEVVARAPAVTRKLLTRRADPAAGRGRFILFGSSGPESETGARWALDRGLLITDHHRYGPARMPLEVALALRGPSWCAPFDPLPPSPQTVSVSSAEVEREAAATATAFAGQAASVLAACSAAPPARLKSGGIGARELARIGKAAHADDAVVRLTLETAYAAGLLGRDHDRVVPTEAYDAWADRQPAERLTALLHAWHHLALTPTRARDEDDKALPALAGAPPCGGCLQARDGLLHAAAGLPPGRGATTGSGLGPLVAWYRPLADASPLDGTPFAALIREAELLGALARGALSPIGTALLEDDETGLASACRRLLPTATRTARIGADLTAVVTGTPSAPLASLLDSVADRETSGTGSVWRFSTGSVRRALDAGHTPDGLTAGLAAVASGPLPQLLTRLITDTARGHGRVRVAPAACVIHGDDPALLAELAVHRRLAVLGLRRLAPTVLVSRSPLETTLAALRAEGYAPVAETADGAVRIEKTGPRRATAPVPAPRRPGTAAGRPHAVRHTAGTPAAAGLETLAARLLTAPLTMPDPDPFGSGVPFGTDTEEIVAGYAKRLSYADVRQLAHSVDAGTPLTVEYVATSGNRTVRTLSRLALDPPYLTAWCHLREDERVFTLSRIHGVMPS</sequence>
<organism evidence="4 5">
    <name type="scientific">Streptomyces polychromogenes</name>
    <dbReference type="NCBI Taxonomy" id="67342"/>
    <lineage>
        <taxon>Bacteria</taxon>
        <taxon>Bacillati</taxon>
        <taxon>Actinomycetota</taxon>
        <taxon>Actinomycetes</taxon>
        <taxon>Kitasatosporales</taxon>
        <taxon>Streptomycetaceae</taxon>
        <taxon>Streptomyces</taxon>
    </lineage>
</organism>